<dbReference type="InterPro" id="IPR017601">
    <property type="entry name" value="DGQHR-contain_dom"/>
</dbReference>
<dbReference type="EMBL" id="DXBJ01000034">
    <property type="protein sequence ID" value="HIZ57942.1"/>
    <property type="molecule type" value="Genomic_DNA"/>
</dbReference>
<evidence type="ECO:0000313" key="1">
    <source>
        <dbReference type="EMBL" id="HIZ57942.1"/>
    </source>
</evidence>
<organism evidence="1 2">
    <name type="scientific">Candidatus Faecalibacterium gallistercoris</name>
    <dbReference type="NCBI Taxonomy" id="2838579"/>
    <lineage>
        <taxon>Bacteria</taxon>
        <taxon>Bacillati</taxon>
        <taxon>Bacillota</taxon>
        <taxon>Clostridia</taxon>
        <taxon>Eubacteriales</taxon>
        <taxon>Oscillospiraceae</taxon>
        <taxon>Faecalibacterium</taxon>
    </lineage>
</organism>
<proteinExistence type="predicted"/>
<name>A0A9D2JM82_9FIRM</name>
<protein>
    <submittedName>
        <fullName evidence="1">DGQHR domain-containing protein</fullName>
    </submittedName>
</protein>
<dbReference type="CDD" id="cd16413">
    <property type="entry name" value="DGQHR_domain"/>
    <property type="match status" value="1"/>
</dbReference>
<feature type="non-terminal residue" evidence="1">
    <location>
        <position position="487"/>
    </location>
</feature>
<accession>A0A9D2JM82</accession>
<sequence length="487" mass="55457">MGNSKTKKAISSENKKLNKEKAAFKRRVYNVFSGAGFTYIPTNDKEMHIGLRRIEIDSMFVYKNIWLVCEDTVTSTGIRDHIRTKNEAVGEIKNNLPQFVNTLVALFPDKESLFTEYSTDRIKIIGLYISKREVPLASDDGKLFNNLTFVQPKTLNYFQWIVSCIKLSARNEIFRFLEIEDKDVGLISSSSENSTISAPIIYPKAFTGNKDGIRVVSFMMCAEDLLNTCYVLRKDNWSESIWLYQRLIEKSKIKSIRDFLEKKGEAFYNNIIVALPNGVVVKDAAGNYKKIDEISGLEGDCKLILPKKMNSICIIDGQHRIYAHYESGSNSKQEKEITKLRKQLHLLVTGLVFPENMPNADRVRIQSEIFLDINMNAKSVPQNVLLQIKRIGDPISDESLAQFVVEKLNKEGIFQNLFQMSSLDNGKIKTASIVRFALKYLVTASPAEEKQSLFTYWNGDKTAFNNKDEFSPTIMRSIEAQAQGYLS</sequence>
<dbReference type="AlphaFoldDB" id="A0A9D2JM82"/>
<reference evidence="1" key="1">
    <citation type="journal article" date="2021" name="PeerJ">
        <title>Extensive microbial diversity within the chicken gut microbiome revealed by metagenomics and culture.</title>
        <authorList>
            <person name="Gilroy R."/>
            <person name="Ravi A."/>
            <person name="Getino M."/>
            <person name="Pursley I."/>
            <person name="Horton D.L."/>
            <person name="Alikhan N.F."/>
            <person name="Baker D."/>
            <person name="Gharbi K."/>
            <person name="Hall N."/>
            <person name="Watson M."/>
            <person name="Adriaenssens E.M."/>
            <person name="Foster-Nyarko E."/>
            <person name="Jarju S."/>
            <person name="Secka A."/>
            <person name="Antonio M."/>
            <person name="Oren A."/>
            <person name="Chaudhuri R.R."/>
            <person name="La Ragione R."/>
            <person name="Hildebrand F."/>
            <person name="Pallen M.J."/>
        </authorList>
    </citation>
    <scope>NUCLEOTIDE SEQUENCE</scope>
    <source>
        <strain evidence="1">ChiBcec16-3735</strain>
    </source>
</reference>
<dbReference type="Proteomes" id="UP000824065">
    <property type="component" value="Unassembled WGS sequence"/>
</dbReference>
<reference evidence="1" key="2">
    <citation type="submission" date="2021-04" db="EMBL/GenBank/DDBJ databases">
        <authorList>
            <person name="Gilroy R."/>
        </authorList>
    </citation>
    <scope>NUCLEOTIDE SEQUENCE</scope>
    <source>
        <strain evidence="1">ChiBcec16-3735</strain>
    </source>
</reference>
<dbReference type="NCBIfam" id="TIGR03187">
    <property type="entry name" value="DGQHR"/>
    <property type="match status" value="1"/>
</dbReference>
<evidence type="ECO:0000313" key="2">
    <source>
        <dbReference type="Proteomes" id="UP000824065"/>
    </source>
</evidence>
<gene>
    <name evidence="1" type="ORF">H9725_05095</name>
</gene>
<comment type="caution">
    <text evidence="1">The sequence shown here is derived from an EMBL/GenBank/DDBJ whole genome shotgun (WGS) entry which is preliminary data.</text>
</comment>